<feature type="non-terminal residue" evidence="8">
    <location>
        <position position="1"/>
    </location>
</feature>
<gene>
    <name evidence="8" type="ORF">AB205_0046440</name>
</gene>
<dbReference type="InterPro" id="IPR001846">
    <property type="entry name" value="VWF_type-D"/>
</dbReference>
<dbReference type="InterPro" id="IPR051495">
    <property type="entry name" value="Epithelial_Barrier/Signaling"/>
</dbReference>
<dbReference type="GO" id="GO:0016020">
    <property type="term" value="C:membrane"/>
    <property type="evidence" value="ECO:0007669"/>
    <property type="project" value="UniProtKB-SubCell"/>
</dbReference>
<evidence type="ECO:0000256" key="4">
    <source>
        <dbReference type="ARBA" id="ARBA00023136"/>
    </source>
</evidence>
<accession>A0A2G9RTF8</accession>
<evidence type="ECO:0000259" key="6">
    <source>
        <dbReference type="PROSITE" id="PS50856"/>
    </source>
</evidence>
<dbReference type="AlphaFoldDB" id="A0A2G9RTF8"/>
<dbReference type="Pfam" id="PF00094">
    <property type="entry name" value="VWD"/>
    <property type="match status" value="1"/>
</dbReference>
<keyword evidence="5" id="KW-1015">Disulfide bond</keyword>
<dbReference type="PROSITE" id="PS50856">
    <property type="entry name" value="AMOP"/>
    <property type="match status" value="1"/>
</dbReference>
<feature type="domain" description="AMOP" evidence="6">
    <location>
        <begin position="101"/>
        <end position="267"/>
    </location>
</feature>
<organism evidence="8 9">
    <name type="scientific">Aquarana catesbeiana</name>
    <name type="common">American bullfrog</name>
    <name type="synonym">Rana catesbeiana</name>
    <dbReference type="NCBI Taxonomy" id="8400"/>
    <lineage>
        <taxon>Eukaryota</taxon>
        <taxon>Metazoa</taxon>
        <taxon>Chordata</taxon>
        <taxon>Craniata</taxon>
        <taxon>Vertebrata</taxon>
        <taxon>Euteleostomi</taxon>
        <taxon>Amphibia</taxon>
        <taxon>Batrachia</taxon>
        <taxon>Anura</taxon>
        <taxon>Neobatrachia</taxon>
        <taxon>Ranoidea</taxon>
        <taxon>Ranidae</taxon>
        <taxon>Aquarana</taxon>
    </lineage>
</organism>
<dbReference type="GO" id="GO:0005176">
    <property type="term" value="F:ErbB-2 class receptor binding"/>
    <property type="evidence" value="ECO:0007669"/>
    <property type="project" value="TreeGrafter"/>
</dbReference>
<dbReference type="PANTHER" id="PTHR13802:SF52">
    <property type="entry name" value="MUCIN-4"/>
    <property type="match status" value="1"/>
</dbReference>
<dbReference type="InterPro" id="IPR003886">
    <property type="entry name" value="NIDO_dom"/>
</dbReference>
<evidence type="ECO:0000256" key="5">
    <source>
        <dbReference type="ARBA" id="ARBA00023157"/>
    </source>
</evidence>
<comment type="subcellular location">
    <subcellularLocation>
        <location evidence="1">Membrane</location>
    </subcellularLocation>
</comment>
<keyword evidence="9" id="KW-1185">Reference proteome</keyword>
<evidence type="ECO:0000313" key="8">
    <source>
        <dbReference type="EMBL" id="PIO31177.1"/>
    </source>
</evidence>
<feature type="non-terminal residue" evidence="8">
    <location>
        <position position="372"/>
    </location>
</feature>
<protein>
    <recommendedName>
        <fullName evidence="10">VWFD domain-containing protein</fullName>
    </recommendedName>
</protein>
<sequence length="372" mass="43963">ASTYQAVLVTDGIYSFCLMYFADGGMNWNYLSIPSNYLPKMGYFSGESSYYSPAANFPAYNDPQTNYGASIQKRYTPDQYAGQNTHKKGYWAYRLEYNSGYTANYKKQCLNWYYNEIYSNVYPYWMYYSRPCPCTYRQAIFDSSYRRANILPYYGIPQKYTDWYSQYYTFQTAFSTWFGGGTRCYYSYWGSLNYGEKERYLPTPWEYENSWLRWYNPYSYYNWYYSYYLSQLQTIRQQYQVHEVDPYNSCCLYSGSSHLCSLYRQRRPYDFCARYVPPRFGSLFGDPHINTLDDVQYTFNGLGEFTLANVRDENNTLIFTLQGRTAKAGNDTQATNFVGLAAMIQNQTTVEWLLQDKNTTIVKINGTAFTLP</sequence>
<reference evidence="9" key="1">
    <citation type="journal article" date="2017" name="Nat. Commun.">
        <title>The North American bullfrog draft genome provides insight into hormonal regulation of long noncoding RNA.</title>
        <authorList>
            <person name="Hammond S.A."/>
            <person name="Warren R.L."/>
            <person name="Vandervalk B.P."/>
            <person name="Kucuk E."/>
            <person name="Khan H."/>
            <person name="Gibb E.A."/>
            <person name="Pandoh P."/>
            <person name="Kirk H."/>
            <person name="Zhao Y."/>
            <person name="Jones M."/>
            <person name="Mungall A.J."/>
            <person name="Coope R."/>
            <person name="Pleasance S."/>
            <person name="Moore R.A."/>
            <person name="Holt R.A."/>
            <person name="Round J.M."/>
            <person name="Ohora S."/>
            <person name="Walle B.V."/>
            <person name="Veldhoen N."/>
            <person name="Helbing C.C."/>
            <person name="Birol I."/>
        </authorList>
    </citation>
    <scope>NUCLEOTIDE SEQUENCE [LARGE SCALE GENOMIC DNA]</scope>
</reference>
<dbReference type="GO" id="GO:0007160">
    <property type="term" value="P:cell-matrix adhesion"/>
    <property type="evidence" value="ECO:0007669"/>
    <property type="project" value="InterPro"/>
</dbReference>
<dbReference type="EMBL" id="KV932294">
    <property type="protein sequence ID" value="PIO31177.1"/>
    <property type="molecule type" value="Genomic_DNA"/>
</dbReference>
<keyword evidence="3" id="KW-1133">Transmembrane helix</keyword>
<evidence type="ECO:0000256" key="2">
    <source>
        <dbReference type="ARBA" id="ARBA00022692"/>
    </source>
</evidence>
<dbReference type="PROSITE" id="PS51233">
    <property type="entry name" value="VWFD"/>
    <property type="match status" value="1"/>
</dbReference>
<evidence type="ECO:0000259" key="7">
    <source>
        <dbReference type="PROSITE" id="PS51233"/>
    </source>
</evidence>
<name>A0A2G9RTF8_AQUCT</name>
<keyword evidence="4" id="KW-0472">Membrane</keyword>
<evidence type="ECO:0000313" key="9">
    <source>
        <dbReference type="Proteomes" id="UP000228934"/>
    </source>
</evidence>
<evidence type="ECO:0000256" key="3">
    <source>
        <dbReference type="ARBA" id="ARBA00022989"/>
    </source>
</evidence>
<dbReference type="InterPro" id="IPR005533">
    <property type="entry name" value="AMOP_dom"/>
</dbReference>
<proteinExistence type="predicted"/>
<keyword evidence="2" id="KW-0812">Transmembrane</keyword>
<dbReference type="Pfam" id="PF06119">
    <property type="entry name" value="NIDO"/>
    <property type="match status" value="1"/>
</dbReference>
<dbReference type="Proteomes" id="UP000228934">
    <property type="component" value="Unassembled WGS sequence"/>
</dbReference>
<dbReference type="OrthoDB" id="4405280at2759"/>
<evidence type="ECO:0000256" key="1">
    <source>
        <dbReference type="ARBA" id="ARBA00004370"/>
    </source>
</evidence>
<feature type="domain" description="VWFD" evidence="7">
    <location>
        <begin position="279"/>
        <end position="372"/>
    </location>
</feature>
<dbReference type="PANTHER" id="PTHR13802">
    <property type="entry name" value="MUCIN 4-RELATED"/>
    <property type="match status" value="1"/>
</dbReference>
<evidence type="ECO:0008006" key="10">
    <source>
        <dbReference type="Google" id="ProtNLM"/>
    </source>
</evidence>